<evidence type="ECO:0000256" key="5">
    <source>
        <dbReference type="ARBA" id="ARBA00022691"/>
    </source>
</evidence>
<dbReference type="EC" id="2.1.1.113" evidence="2"/>
<feature type="compositionally biased region" description="Basic and acidic residues" evidence="9">
    <location>
        <begin position="349"/>
        <end position="366"/>
    </location>
</feature>
<keyword evidence="5" id="KW-0949">S-adenosyl-L-methionine</keyword>
<dbReference type="AlphaFoldDB" id="A0A0F9VI47"/>
<comment type="similarity">
    <text evidence="1">Belongs to the N(4)/N(6)-methyltransferase family. N(4) subfamily.</text>
</comment>
<dbReference type="PROSITE" id="PS00093">
    <property type="entry name" value="N4_MTASE"/>
    <property type="match status" value="1"/>
</dbReference>
<name>A0A0F9VI47_9ZZZZ</name>
<reference evidence="11" key="1">
    <citation type="journal article" date="2015" name="Nature">
        <title>Complex archaea that bridge the gap between prokaryotes and eukaryotes.</title>
        <authorList>
            <person name="Spang A."/>
            <person name="Saw J.H."/>
            <person name="Jorgensen S.L."/>
            <person name="Zaremba-Niedzwiedzka K."/>
            <person name="Martijn J."/>
            <person name="Lind A.E."/>
            <person name="van Eijk R."/>
            <person name="Schleper C."/>
            <person name="Guy L."/>
            <person name="Ettema T.J."/>
        </authorList>
    </citation>
    <scope>NUCLEOTIDE SEQUENCE</scope>
</reference>
<dbReference type="InterPro" id="IPR001091">
    <property type="entry name" value="RM_Methyltransferase"/>
</dbReference>
<evidence type="ECO:0000256" key="9">
    <source>
        <dbReference type="SAM" id="MobiDB-lite"/>
    </source>
</evidence>
<dbReference type="InterPro" id="IPR029063">
    <property type="entry name" value="SAM-dependent_MTases_sf"/>
</dbReference>
<dbReference type="GO" id="GO:0032259">
    <property type="term" value="P:methylation"/>
    <property type="evidence" value="ECO:0007669"/>
    <property type="project" value="UniProtKB-KW"/>
</dbReference>
<feature type="domain" description="DNA methylase N-4/N-6" evidence="10">
    <location>
        <begin position="401"/>
        <end position="434"/>
    </location>
</feature>
<dbReference type="SUPFAM" id="SSF53335">
    <property type="entry name" value="S-adenosyl-L-methionine-dependent methyltransferases"/>
    <property type="match status" value="2"/>
</dbReference>
<keyword evidence="6" id="KW-0680">Restriction system</keyword>
<evidence type="ECO:0000256" key="1">
    <source>
        <dbReference type="ARBA" id="ARBA00010203"/>
    </source>
</evidence>
<feature type="region of interest" description="Disordered" evidence="9">
    <location>
        <begin position="349"/>
        <end position="369"/>
    </location>
</feature>
<keyword evidence="4" id="KW-0808">Transferase</keyword>
<feature type="domain" description="DNA methylase N-4/N-6" evidence="10">
    <location>
        <begin position="25"/>
        <end position="333"/>
    </location>
</feature>
<dbReference type="EMBL" id="LAZR01000349">
    <property type="protein sequence ID" value="KKN73196.1"/>
    <property type="molecule type" value="Genomic_DNA"/>
</dbReference>
<evidence type="ECO:0000256" key="2">
    <source>
        <dbReference type="ARBA" id="ARBA00012185"/>
    </source>
</evidence>
<dbReference type="Pfam" id="PF01555">
    <property type="entry name" value="N6_N4_Mtase"/>
    <property type="match status" value="2"/>
</dbReference>
<evidence type="ECO:0000256" key="8">
    <source>
        <dbReference type="ARBA" id="ARBA00049120"/>
    </source>
</evidence>
<dbReference type="GO" id="GO:0015667">
    <property type="term" value="F:site-specific DNA-methyltransferase (cytosine-N4-specific) activity"/>
    <property type="evidence" value="ECO:0007669"/>
    <property type="project" value="UniProtKB-EC"/>
</dbReference>
<evidence type="ECO:0000313" key="11">
    <source>
        <dbReference type="EMBL" id="KKN73196.1"/>
    </source>
</evidence>
<keyword evidence="3" id="KW-0489">Methyltransferase</keyword>
<comment type="catalytic activity">
    <reaction evidence="8">
        <text>a 2'-deoxycytidine in DNA + S-adenosyl-L-methionine = an N(4)-methyl-2'-deoxycytidine in DNA + S-adenosyl-L-homocysteine + H(+)</text>
        <dbReference type="Rhea" id="RHEA:16857"/>
        <dbReference type="Rhea" id="RHEA-COMP:11369"/>
        <dbReference type="Rhea" id="RHEA-COMP:13674"/>
        <dbReference type="ChEBI" id="CHEBI:15378"/>
        <dbReference type="ChEBI" id="CHEBI:57856"/>
        <dbReference type="ChEBI" id="CHEBI:59789"/>
        <dbReference type="ChEBI" id="CHEBI:85452"/>
        <dbReference type="ChEBI" id="CHEBI:137933"/>
        <dbReference type="EC" id="2.1.1.113"/>
    </reaction>
</comment>
<dbReference type="PRINTS" id="PR00508">
    <property type="entry name" value="S21N4MTFRASE"/>
</dbReference>
<dbReference type="GO" id="GO:0009307">
    <property type="term" value="P:DNA restriction-modification system"/>
    <property type="evidence" value="ECO:0007669"/>
    <property type="project" value="UniProtKB-KW"/>
</dbReference>
<proteinExistence type="inferred from homology"/>
<evidence type="ECO:0000256" key="7">
    <source>
        <dbReference type="ARBA" id="ARBA00023125"/>
    </source>
</evidence>
<accession>A0A0F9VI47</accession>
<dbReference type="InterPro" id="IPR017985">
    <property type="entry name" value="MeTrfase_CN4_CS"/>
</dbReference>
<evidence type="ECO:0000256" key="3">
    <source>
        <dbReference type="ARBA" id="ARBA00022603"/>
    </source>
</evidence>
<evidence type="ECO:0000259" key="10">
    <source>
        <dbReference type="Pfam" id="PF01555"/>
    </source>
</evidence>
<evidence type="ECO:0000256" key="6">
    <source>
        <dbReference type="ARBA" id="ARBA00022747"/>
    </source>
</evidence>
<gene>
    <name evidence="11" type="ORF">LCGC14_0403690</name>
</gene>
<protein>
    <recommendedName>
        <fullName evidence="2">site-specific DNA-methyltransferase (cytosine-N(4)-specific)</fullName>
        <ecNumber evidence="2">2.1.1.113</ecNumber>
    </recommendedName>
</protein>
<dbReference type="GO" id="GO:0003677">
    <property type="term" value="F:DNA binding"/>
    <property type="evidence" value="ECO:0007669"/>
    <property type="project" value="UniProtKB-KW"/>
</dbReference>
<dbReference type="InterPro" id="IPR002941">
    <property type="entry name" value="DNA_methylase_N4/N6"/>
</dbReference>
<dbReference type="Gene3D" id="3.40.50.150">
    <property type="entry name" value="Vaccinia Virus protein VP39"/>
    <property type="match status" value="2"/>
</dbReference>
<comment type="caution">
    <text evidence="11">The sequence shown here is derived from an EMBL/GenBank/DDBJ whole genome shotgun (WGS) entry which is preliminary data.</text>
</comment>
<dbReference type="GO" id="GO:0008170">
    <property type="term" value="F:N-methyltransferase activity"/>
    <property type="evidence" value="ECO:0007669"/>
    <property type="project" value="InterPro"/>
</dbReference>
<feature type="region of interest" description="Disordered" evidence="9">
    <location>
        <begin position="265"/>
        <end position="285"/>
    </location>
</feature>
<keyword evidence="7" id="KW-0238">DNA-binding</keyword>
<sequence length="463" mass="51354">MIPVNTIICGDWVEVGEGLPDKLLHCIITSPPYWGQRDYGVEGQLGSEKTVEEHIEKLVAGFRVLRQKLRDDGVLFLNYGDAYWGSGKGYGDTKTTNENHKDSRQRVKPEWPENKLKTGDLMGLAWRLALALQADGWILRSDTIWAKAVSFCDKYSGSTMPESVNGWRWERCRVSLGGSQKSGGMKSGLSGFPSMNKNPLAKWVDCPGCAKCKPNDGLVLRRGSWRPTRAHEYLFQFVKTGNYYCDMEAVKEELAESTQNDKRIVDGDFTNQRPDRDFPGNNSQGNGMLRCGAGRNLRDVWTINPQAYPDAHYATFPEKLVEPCIKVATSQKGVCPTCGSQWARVVDKQQVKRDRPADKTDRHKQGDGVNSCGNTVAGVNTTTIGWRPTCGCVVEEPVPAIVYDPFMGSGTVAAVAARLGRNYIGSELNESYITEQADYRVAEAETGISKQEQLAGQRSLFSE</sequence>
<evidence type="ECO:0000256" key="4">
    <source>
        <dbReference type="ARBA" id="ARBA00022679"/>
    </source>
</evidence>
<organism evidence="11">
    <name type="scientific">marine sediment metagenome</name>
    <dbReference type="NCBI Taxonomy" id="412755"/>
    <lineage>
        <taxon>unclassified sequences</taxon>
        <taxon>metagenomes</taxon>
        <taxon>ecological metagenomes</taxon>
    </lineage>
</organism>